<organism evidence="3">
    <name type="scientific">Moorella thermoacetica Y72</name>
    <dbReference type="NCBI Taxonomy" id="1325331"/>
    <lineage>
        <taxon>Bacteria</taxon>
        <taxon>Bacillati</taxon>
        <taxon>Bacillota</taxon>
        <taxon>Clostridia</taxon>
        <taxon>Neomoorellales</taxon>
        <taxon>Neomoorellaceae</taxon>
        <taxon>Neomoorella</taxon>
    </lineage>
</organism>
<feature type="compositionally biased region" description="Polar residues" evidence="1">
    <location>
        <begin position="1"/>
        <end position="19"/>
    </location>
</feature>
<gene>
    <name evidence="3" type="ORF">MTY_1419</name>
</gene>
<dbReference type="PANTHER" id="PTHR38032">
    <property type="entry name" value="POLYMERASE-RELATED"/>
    <property type="match status" value="1"/>
</dbReference>
<evidence type="ECO:0000256" key="1">
    <source>
        <dbReference type="SAM" id="MobiDB-lite"/>
    </source>
</evidence>
<proteinExistence type="predicted"/>
<accession>A0A0S6UAR4</accession>
<dbReference type="InterPro" id="IPR046866">
    <property type="entry name" value="FapA_N"/>
</dbReference>
<dbReference type="Proteomes" id="UP000063718">
    <property type="component" value="Unassembled WGS sequence"/>
</dbReference>
<evidence type="ECO:0000313" key="3">
    <source>
        <dbReference type="EMBL" id="GAF26082.1"/>
    </source>
</evidence>
<reference evidence="3" key="1">
    <citation type="journal article" date="2014" name="Gene">
        <title>Genome-guided analysis of transformation efficiency and carbon dioxide assimilation by Moorella thermoacetica Y72.</title>
        <authorList>
            <person name="Tsukahara K."/>
            <person name="Kita A."/>
            <person name="Nakashimada Y."/>
            <person name="Hoshino T."/>
            <person name="Murakami K."/>
        </authorList>
    </citation>
    <scope>NUCLEOTIDE SEQUENCE [LARGE SCALE GENOMIC DNA]</scope>
    <source>
        <strain evidence="3">Y72</strain>
    </source>
</reference>
<protein>
    <submittedName>
        <fullName evidence="3">Predicted polymerase, most proteins contain PALM domain, HD hydrolase domain and Zn-ribbon domain</fullName>
    </submittedName>
</protein>
<dbReference type="Gene3D" id="2.160.20.70">
    <property type="match status" value="1"/>
</dbReference>
<feature type="region of interest" description="Disordered" evidence="1">
    <location>
        <begin position="1"/>
        <end position="23"/>
    </location>
</feature>
<evidence type="ECO:0000259" key="2">
    <source>
        <dbReference type="Pfam" id="PF20250"/>
    </source>
</evidence>
<keyword evidence="3" id="KW-0378">Hydrolase</keyword>
<dbReference type="GO" id="GO:0000902">
    <property type="term" value="P:cell morphogenesis"/>
    <property type="evidence" value="ECO:0007669"/>
    <property type="project" value="InterPro"/>
</dbReference>
<dbReference type="InterPro" id="IPR005646">
    <property type="entry name" value="FapA"/>
</dbReference>
<dbReference type="PANTHER" id="PTHR38032:SF1">
    <property type="entry name" value="RNA-BINDING PROTEIN KHPB N-TERMINAL DOMAIN-CONTAINING PROTEIN"/>
    <property type="match status" value="1"/>
</dbReference>
<name>A0A0S6UAR4_NEOTH</name>
<sequence length="612" mass="66679">MGESNTQATNLIGTQNPASKDSGANKLPAMVAIINGRPVIKHPPEGPYPVIVPCRGLRLVVNGEERKEPMPVTSKDKIEILPVDEKQEGYWRIKISGDKLAALLQMRPGIILHRCLKDLPPAKVLQLEVLEQESHYPPFTLEDLVRELKSQGIQYGIDWQTCARLVEEPAEGTWTIARGQPAFPGKDATVQLLFTTQDRVPVTIKEEEQQVNFRERFQFTSVEPGTVLARKKPVTGGRPGRAVTGEIILPPEPREIELVAGQGAILSDNGLEVVATRSGRPMARKTKDRVTIEVVPALIHDGNVNLSSGNINFSGDVIVTGQVEEGMAIEAGGNVYVGDTVSRGIIRAGGSIEVAGNIFVSVLAAGGITAFQQKLSPLLARIAEELEQLITAIKQLLRHPSFKKDDLKGGIGPLVLLLMEKKFQGLSPAIELLQKEVQNLQTISLGEPEGLINDLERLTRSPLAVKNLDYLETMLQKVAGWQEGISAPLQGRADVTVNYVVNSTIMASGNIRVLGDGCYHSRLQAGKSVTINGVFRGGEIQAQGDVYIRELGSRSGTETRVITRSGARVKAGHVFENTSVQIGPRVYSFGREEQGVTLYLDREGELIRSYMN</sequence>
<dbReference type="InterPro" id="IPR016098">
    <property type="entry name" value="CAP/MinC_C"/>
</dbReference>
<dbReference type="Pfam" id="PF03961">
    <property type="entry name" value="FapA"/>
    <property type="match status" value="2"/>
</dbReference>
<feature type="domain" description="Flagellar Assembly Protein A N-terminal region" evidence="2">
    <location>
        <begin position="130"/>
        <end position="285"/>
    </location>
</feature>
<dbReference type="AlphaFoldDB" id="A0A0S6UAR4"/>
<dbReference type="SUPFAM" id="SSF63848">
    <property type="entry name" value="Cell-division inhibitor MinC, C-terminal domain"/>
    <property type="match status" value="1"/>
</dbReference>
<dbReference type="EMBL" id="DF238840">
    <property type="protein sequence ID" value="GAF26082.1"/>
    <property type="molecule type" value="Genomic_DNA"/>
</dbReference>
<dbReference type="GO" id="GO:0016787">
    <property type="term" value="F:hydrolase activity"/>
    <property type="evidence" value="ECO:0007669"/>
    <property type="project" value="UniProtKB-KW"/>
</dbReference>
<dbReference type="InterPro" id="IPR036145">
    <property type="entry name" value="MinC_C_sf"/>
</dbReference>
<dbReference type="InterPro" id="IPR046865">
    <property type="entry name" value="FapA_b_solenoid"/>
</dbReference>
<dbReference type="Pfam" id="PF20250">
    <property type="entry name" value="FapA_N"/>
    <property type="match status" value="1"/>
</dbReference>